<proteinExistence type="predicted"/>
<dbReference type="EMBL" id="JAJAGO010000012">
    <property type="protein sequence ID" value="MCT2593147.1"/>
    <property type="molecule type" value="Genomic_DNA"/>
</dbReference>
<dbReference type="RefSeq" id="WP_260220495.1">
    <property type="nucleotide sequence ID" value="NZ_JAJAGO010000012.1"/>
</dbReference>
<reference evidence="3 4" key="1">
    <citation type="submission" date="2021-10" db="EMBL/GenBank/DDBJ databases">
        <title>Streptomyces gossypii sp. nov., isolated from soil collected from cotton field.</title>
        <authorList>
            <person name="Ge X."/>
            <person name="Chen X."/>
            <person name="Liu W."/>
        </authorList>
    </citation>
    <scope>NUCLEOTIDE SEQUENCE [LARGE SCALE GENOMIC DNA]</scope>
    <source>
        <strain evidence="3 4">N2-109</strain>
    </source>
</reference>
<keyword evidence="4" id="KW-1185">Reference proteome</keyword>
<gene>
    <name evidence="3" type="ORF">LHJ74_25125</name>
</gene>
<dbReference type="InterPro" id="IPR029068">
    <property type="entry name" value="Glyas_Bleomycin-R_OHBP_Dase"/>
</dbReference>
<dbReference type="Pfam" id="PF00903">
    <property type="entry name" value="Glyoxalase"/>
    <property type="match status" value="1"/>
</dbReference>
<name>A0ABT2JZ16_9ACTN</name>
<keyword evidence="1" id="KW-0479">Metal-binding</keyword>
<dbReference type="PANTHER" id="PTHR36113">
    <property type="entry name" value="LYASE, PUTATIVE-RELATED-RELATED"/>
    <property type="match status" value="1"/>
</dbReference>
<protein>
    <submittedName>
        <fullName evidence="3">VOC family protein</fullName>
    </submittedName>
</protein>
<dbReference type="PANTHER" id="PTHR36113:SF6">
    <property type="entry name" value="FOSFOMYCIN RESISTANCE PROTEIN FOSX"/>
    <property type="match status" value="1"/>
</dbReference>
<feature type="domain" description="VOC" evidence="2">
    <location>
        <begin position="5"/>
        <end position="129"/>
    </location>
</feature>
<sequence length="147" mass="15672">MSTMQTGHVGINVTDIERSIAFYTKALGLSISAEGKEDGRRFALLTRDGQLLVALWQQSTEGFATDRAGLHHMSFQVESVEDVKSAEQVLRELGTEFAYDGIVPHGEGASSGGIFFTDPDGTRLEIYAPEGAEGTAPVAGAPTCGFF</sequence>
<dbReference type="PROSITE" id="PS00934">
    <property type="entry name" value="GLYOXALASE_I_1"/>
    <property type="match status" value="1"/>
</dbReference>
<dbReference type="InterPro" id="IPR018146">
    <property type="entry name" value="Glyoxalase_1_CS"/>
</dbReference>
<organism evidence="3 4">
    <name type="scientific">Streptomyces gossypii</name>
    <dbReference type="NCBI Taxonomy" id="2883101"/>
    <lineage>
        <taxon>Bacteria</taxon>
        <taxon>Bacillati</taxon>
        <taxon>Actinomycetota</taxon>
        <taxon>Actinomycetes</taxon>
        <taxon>Kitasatosporales</taxon>
        <taxon>Streptomycetaceae</taxon>
        <taxon>Streptomyces</taxon>
    </lineage>
</organism>
<evidence type="ECO:0000313" key="3">
    <source>
        <dbReference type="EMBL" id="MCT2593147.1"/>
    </source>
</evidence>
<comment type="caution">
    <text evidence="3">The sequence shown here is derived from an EMBL/GenBank/DDBJ whole genome shotgun (WGS) entry which is preliminary data.</text>
</comment>
<dbReference type="PROSITE" id="PS51819">
    <property type="entry name" value="VOC"/>
    <property type="match status" value="1"/>
</dbReference>
<evidence type="ECO:0000259" key="2">
    <source>
        <dbReference type="PROSITE" id="PS51819"/>
    </source>
</evidence>
<dbReference type="InterPro" id="IPR051332">
    <property type="entry name" value="Fosfomycin_Res_Enzymes"/>
</dbReference>
<evidence type="ECO:0000313" key="4">
    <source>
        <dbReference type="Proteomes" id="UP001156389"/>
    </source>
</evidence>
<dbReference type="InterPro" id="IPR037523">
    <property type="entry name" value="VOC_core"/>
</dbReference>
<dbReference type="InterPro" id="IPR004360">
    <property type="entry name" value="Glyas_Fos-R_dOase_dom"/>
</dbReference>
<evidence type="ECO:0000256" key="1">
    <source>
        <dbReference type="ARBA" id="ARBA00022723"/>
    </source>
</evidence>
<dbReference type="SUPFAM" id="SSF54593">
    <property type="entry name" value="Glyoxalase/Bleomycin resistance protein/Dihydroxybiphenyl dioxygenase"/>
    <property type="match status" value="1"/>
</dbReference>
<dbReference type="Proteomes" id="UP001156389">
    <property type="component" value="Unassembled WGS sequence"/>
</dbReference>
<dbReference type="Gene3D" id="3.10.180.10">
    <property type="entry name" value="2,3-Dihydroxybiphenyl 1,2-Dioxygenase, domain 1"/>
    <property type="match status" value="1"/>
</dbReference>
<accession>A0ABT2JZ16</accession>